<dbReference type="InterPro" id="IPR036855">
    <property type="entry name" value="Znf_CCCH_sf"/>
</dbReference>
<keyword evidence="7" id="KW-0694">RNA-binding</keyword>
<dbReference type="GO" id="GO:0003723">
    <property type="term" value="F:RNA binding"/>
    <property type="evidence" value="ECO:0007669"/>
    <property type="project" value="UniProtKB-KW"/>
</dbReference>
<dbReference type="Gene3D" id="3.10.590.10">
    <property type="entry name" value="ph1033 like domains"/>
    <property type="match status" value="1"/>
</dbReference>
<gene>
    <name evidence="13" type="ORF">A3770_01p03120</name>
</gene>
<organism evidence="13 14">
    <name type="scientific">Chloropicon primus</name>
    <dbReference type="NCBI Taxonomy" id="1764295"/>
    <lineage>
        <taxon>Eukaryota</taxon>
        <taxon>Viridiplantae</taxon>
        <taxon>Chlorophyta</taxon>
        <taxon>Chloropicophyceae</taxon>
        <taxon>Chloropicales</taxon>
        <taxon>Chloropicaceae</taxon>
        <taxon>Chloropicon</taxon>
    </lineage>
</organism>
<evidence type="ECO:0000259" key="12">
    <source>
        <dbReference type="PROSITE" id="PS50882"/>
    </source>
</evidence>
<feature type="zinc finger region" description="C3H1-type" evidence="9">
    <location>
        <begin position="75"/>
        <end position="102"/>
    </location>
</feature>
<evidence type="ECO:0000259" key="11">
    <source>
        <dbReference type="PROSITE" id="PS50103"/>
    </source>
</evidence>
<sequence length="441" mass="46856">MDDLDISFDFESNLNAGGADVAALPSTGGAGAGGVGFGGGPAGGPSGPGGASGGSGALMHASGRPKFTQYVSKKNFRQTVCRHWLRGLCMKGEQCGFLHQFDQSRMPICRFFAKYGVCREPECVFKHSTEEVKECNMFNLGFCIHGPLCRYKHVQRPGPPPPPETVEQAKPKAFRNVSLDSKAGNNYRRQYPQIQGAQQPRLLPSTQSGGGASNSNNFGGAGGRDPQCIPAAPPPRPPRAQPQAPPQSSPPPPPPPRGPDLGAGPAGQQPQAPAPPAPPREDAAGFLRTEKCRFFVVHVRNRKDLSQAFSTNQWPTNLSTRMKLNEAFSTVDNILLVFVDVSSQGLCGFARMEGVISKPKTMVVRRPGGNSGSSIPLKWLSRSTLPASQASQLLNKWNDNKPLVQARDSQEVDTETGGAALGALLSSAGGEDLGGRKRPRS</sequence>
<feature type="domain" description="C3H1-type" evidence="11">
    <location>
        <begin position="134"/>
        <end position="156"/>
    </location>
</feature>
<feature type="region of interest" description="Disordered" evidence="10">
    <location>
        <begin position="406"/>
        <end position="441"/>
    </location>
</feature>
<dbReference type="GO" id="GO:0005634">
    <property type="term" value="C:nucleus"/>
    <property type="evidence" value="ECO:0007669"/>
    <property type="project" value="UniProtKB-SubCell"/>
</dbReference>
<reference evidence="13 14" key="1">
    <citation type="submission" date="2018-07" db="EMBL/GenBank/DDBJ databases">
        <title>The complete nuclear genome of the prasinophyte Chloropicon primus (CCMP1205).</title>
        <authorList>
            <person name="Pombert J.-F."/>
            <person name="Otis C."/>
            <person name="Turmel M."/>
            <person name="Lemieux C."/>
        </authorList>
    </citation>
    <scope>NUCLEOTIDE SEQUENCE [LARGE SCALE GENOMIC DNA]</scope>
    <source>
        <strain evidence="13 14">CCMP1205</strain>
    </source>
</reference>
<keyword evidence="3 9" id="KW-0479">Metal-binding</keyword>
<evidence type="ECO:0008006" key="15">
    <source>
        <dbReference type="Google" id="ProtNLM"/>
    </source>
</evidence>
<feature type="region of interest" description="Disordered" evidence="10">
    <location>
        <begin position="193"/>
        <end position="283"/>
    </location>
</feature>
<dbReference type="STRING" id="1764295.A0A5B8MCL4"/>
<keyword evidence="2" id="KW-0507">mRNA processing</keyword>
<evidence type="ECO:0000256" key="9">
    <source>
        <dbReference type="PROSITE-ProRule" id="PRU00723"/>
    </source>
</evidence>
<evidence type="ECO:0000256" key="8">
    <source>
        <dbReference type="ARBA" id="ARBA00023242"/>
    </source>
</evidence>
<feature type="compositionally biased region" description="Low complexity" evidence="10">
    <location>
        <begin position="259"/>
        <end position="271"/>
    </location>
</feature>
<dbReference type="FunFam" id="4.10.1000.10:FF:000017">
    <property type="entry name" value="Cleavage and polyadenylation specificity factor 30 kDa subunit"/>
    <property type="match status" value="1"/>
</dbReference>
<name>A0A5B8MCL4_9CHLO</name>
<dbReference type="InterPro" id="IPR000571">
    <property type="entry name" value="Znf_CCCH"/>
</dbReference>
<feature type="compositionally biased region" description="Low complexity" evidence="10">
    <location>
        <begin position="415"/>
        <end position="430"/>
    </location>
</feature>
<evidence type="ECO:0000256" key="5">
    <source>
        <dbReference type="ARBA" id="ARBA00022771"/>
    </source>
</evidence>
<dbReference type="Proteomes" id="UP000316726">
    <property type="component" value="Chromosome 1"/>
</dbReference>
<evidence type="ECO:0000256" key="6">
    <source>
        <dbReference type="ARBA" id="ARBA00022833"/>
    </source>
</evidence>
<evidence type="ECO:0000256" key="10">
    <source>
        <dbReference type="SAM" id="MobiDB-lite"/>
    </source>
</evidence>
<feature type="zinc finger region" description="C3H1-type" evidence="9">
    <location>
        <begin position="103"/>
        <end position="130"/>
    </location>
</feature>
<evidence type="ECO:0000313" key="13">
    <source>
        <dbReference type="EMBL" id="QDZ17794.1"/>
    </source>
</evidence>
<evidence type="ECO:0000256" key="2">
    <source>
        <dbReference type="ARBA" id="ARBA00022664"/>
    </source>
</evidence>
<dbReference type="Pfam" id="PF04146">
    <property type="entry name" value="YTH"/>
    <property type="match status" value="1"/>
</dbReference>
<feature type="domain" description="C3H1-type" evidence="11">
    <location>
        <begin position="103"/>
        <end position="130"/>
    </location>
</feature>
<keyword evidence="8" id="KW-0539">Nucleus</keyword>
<evidence type="ECO:0000256" key="3">
    <source>
        <dbReference type="ARBA" id="ARBA00022723"/>
    </source>
</evidence>
<feature type="compositionally biased region" description="Pro residues" evidence="10">
    <location>
        <begin position="231"/>
        <end position="258"/>
    </location>
</feature>
<keyword evidence="6 9" id="KW-0862">Zinc</keyword>
<protein>
    <recommendedName>
        <fullName evidence="15">YTH domain-containing protein</fullName>
    </recommendedName>
</protein>
<dbReference type="GO" id="GO:0008270">
    <property type="term" value="F:zinc ion binding"/>
    <property type="evidence" value="ECO:0007669"/>
    <property type="project" value="UniProtKB-KW"/>
</dbReference>
<evidence type="ECO:0000256" key="7">
    <source>
        <dbReference type="ARBA" id="ARBA00022884"/>
    </source>
</evidence>
<evidence type="ECO:0000256" key="1">
    <source>
        <dbReference type="ARBA" id="ARBA00004123"/>
    </source>
</evidence>
<evidence type="ECO:0000313" key="14">
    <source>
        <dbReference type="Proteomes" id="UP000316726"/>
    </source>
</evidence>
<dbReference type="PANTHER" id="PTHR23102:SF24">
    <property type="entry name" value="CLEAVAGE AND POLYADENYLATION SPECIFICITY FACTOR SUBUNIT 4"/>
    <property type="match status" value="1"/>
</dbReference>
<dbReference type="PANTHER" id="PTHR23102">
    <property type="entry name" value="CLEAVAGE AND POLYADENYLATION SPECIFICITY FACTOR SUBUNIT 4-RELATED"/>
    <property type="match status" value="1"/>
</dbReference>
<dbReference type="PROSITE" id="PS50103">
    <property type="entry name" value="ZF_C3H1"/>
    <property type="match status" value="3"/>
</dbReference>
<keyword evidence="14" id="KW-1185">Reference proteome</keyword>
<feature type="zinc finger region" description="C3H1-type" evidence="9">
    <location>
        <begin position="134"/>
        <end position="156"/>
    </location>
</feature>
<keyword evidence="5 9" id="KW-0863">Zinc-finger</keyword>
<dbReference type="InterPro" id="IPR045348">
    <property type="entry name" value="CPSF4/Yth1"/>
</dbReference>
<dbReference type="SMART" id="SM00356">
    <property type="entry name" value="ZnF_C3H1"/>
    <property type="match status" value="3"/>
</dbReference>
<feature type="domain" description="C3H1-type" evidence="11">
    <location>
        <begin position="75"/>
        <end position="102"/>
    </location>
</feature>
<feature type="domain" description="YTH" evidence="12">
    <location>
        <begin position="292"/>
        <end position="424"/>
    </location>
</feature>
<evidence type="ECO:0000256" key="4">
    <source>
        <dbReference type="ARBA" id="ARBA00022737"/>
    </source>
</evidence>
<dbReference type="Gene3D" id="4.10.1000.10">
    <property type="entry name" value="Zinc finger, CCCH-type"/>
    <property type="match status" value="1"/>
</dbReference>
<keyword evidence="4" id="KW-0677">Repeat</keyword>
<accession>A0A5B8MCL4</accession>
<dbReference type="OrthoDB" id="306690at2759"/>
<dbReference type="InterPro" id="IPR007275">
    <property type="entry name" value="YTH_domain"/>
</dbReference>
<comment type="subcellular location">
    <subcellularLocation>
        <location evidence="1">Nucleus</location>
    </subcellularLocation>
</comment>
<dbReference type="PROSITE" id="PS50882">
    <property type="entry name" value="YTH"/>
    <property type="match status" value="1"/>
</dbReference>
<dbReference type="CDD" id="cd21134">
    <property type="entry name" value="YTH"/>
    <property type="match status" value="1"/>
</dbReference>
<dbReference type="EMBL" id="CP031034">
    <property type="protein sequence ID" value="QDZ17794.1"/>
    <property type="molecule type" value="Genomic_DNA"/>
</dbReference>
<proteinExistence type="predicted"/>
<dbReference type="GO" id="GO:0006397">
    <property type="term" value="P:mRNA processing"/>
    <property type="evidence" value="ECO:0007669"/>
    <property type="project" value="UniProtKB-KW"/>
</dbReference>
<dbReference type="AlphaFoldDB" id="A0A5B8MCL4"/>
<dbReference type="SUPFAM" id="SSF90229">
    <property type="entry name" value="CCCH zinc finger"/>
    <property type="match status" value="1"/>
</dbReference>